<dbReference type="SUPFAM" id="SSF52980">
    <property type="entry name" value="Restriction endonuclease-like"/>
    <property type="match status" value="1"/>
</dbReference>
<gene>
    <name evidence="2" type="ORF">SAMN02745724_05165</name>
</gene>
<dbReference type="Proteomes" id="UP000198862">
    <property type="component" value="Unassembled WGS sequence"/>
</dbReference>
<feature type="domain" description="TnsA endonuclease N-terminal" evidence="1">
    <location>
        <begin position="76"/>
        <end position="165"/>
    </location>
</feature>
<dbReference type="GO" id="GO:0003676">
    <property type="term" value="F:nucleic acid binding"/>
    <property type="evidence" value="ECO:0007669"/>
    <property type="project" value="InterPro"/>
</dbReference>
<dbReference type="InterPro" id="IPR011335">
    <property type="entry name" value="Restrct_endonuc-II-like"/>
</dbReference>
<keyword evidence="2" id="KW-0255">Endonuclease</keyword>
<proteinExistence type="predicted"/>
<dbReference type="OrthoDB" id="5291587at2"/>
<evidence type="ECO:0000313" key="3">
    <source>
        <dbReference type="Proteomes" id="UP000198862"/>
    </source>
</evidence>
<organism evidence="2 3">
    <name type="scientific">Pseudoalteromonas denitrificans DSM 6059</name>
    <dbReference type="NCBI Taxonomy" id="1123010"/>
    <lineage>
        <taxon>Bacteria</taxon>
        <taxon>Pseudomonadati</taxon>
        <taxon>Pseudomonadota</taxon>
        <taxon>Gammaproteobacteria</taxon>
        <taxon>Alteromonadales</taxon>
        <taxon>Pseudoalteromonadaceae</taxon>
        <taxon>Pseudoalteromonas</taxon>
    </lineage>
</organism>
<sequence>MSKLKRRTEVIVNKETVKKLNKWKKDLLEKYRPYLTVRDVNQIGRRHWLFCPIQKRHVHLLSDGEYRTYKKILSSKSVVKIEEQYALDIAVALNAIHPRDWETNLGYVMTTDFVVTYMNKSGSTYRVAYTFKYWEQIYKEVDGKVKKIKPRTWQKFDIERQYWKASTSMGSHINGVTSMGSGLALCNHDK</sequence>
<evidence type="ECO:0000259" key="1">
    <source>
        <dbReference type="Pfam" id="PF08722"/>
    </source>
</evidence>
<protein>
    <submittedName>
        <fullName evidence="2">TnsA endonuclease N terminal</fullName>
    </submittedName>
</protein>
<dbReference type="EMBL" id="FOLO01000085">
    <property type="protein sequence ID" value="SFD67774.1"/>
    <property type="molecule type" value="Genomic_DNA"/>
</dbReference>
<name>A0A1I1UAQ5_9GAMM</name>
<accession>A0A1I1UAQ5</accession>
<keyword evidence="3" id="KW-1185">Reference proteome</keyword>
<dbReference type="AlphaFoldDB" id="A0A1I1UAQ5"/>
<dbReference type="InterPro" id="IPR014833">
    <property type="entry name" value="TnsA_N"/>
</dbReference>
<keyword evidence="2" id="KW-0378">Hydrolase</keyword>
<dbReference type="Pfam" id="PF08722">
    <property type="entry name" value="Tn7_TnsA-like_N"/>
    <property type="match status" value="1"/>
</dbReference>
<dbReference type="RefSeq" id="WP_091991574.1">
    <property type="nucleotide sequence ID" value="NZ_FOLO01000085.1"/>
</dbReference>
<dbReference type="Gene3D" id="3.40.1350.10">
    <property type="match status" value="1"/>
</dbReference>
<keyword evidence="2" id="KW-0540">Nuclease</keyword>
<dbReference type="STRING" id="1123010.SAMN02745724_05165"/>
<evidence type="ECO:0000313" key="2">
    <source>
        <dbReference type="EMBL" id="SFD67774.1"/>
    </source>
</evidence>
<dbReference type="GO" id="GO:0004519">
    <property type="term" value="F:endonuclease activity"/>
    <property type="evidence" value="ECO:0007669"/>
    <property type="project" value="UniProtKB-KW"/>
</dbReference>
<reference evidence="2 3" key="1">
    <citation type="submission" date="2016-10" db="EMBL/GenBank/DDBJ databases">
        <authorList>
            <person name="de Groot N.N."/>
        </authorList>
    </citation>
    <scope>NUCLEOTIDE SEQUENCE [LARGE SCALE GENOMIC DNA]</scope>
    <source>
        <strain evidence="2 3">DSM 6059</strain>
    </source>
</reference>
<dbReference type="InterPro" id="IPR011856">
    <property type="entry name" value="tRNA_endonuc-like_dom_sf"/>
</dbReference>